<gene>
    <name evidence="2" type="ORF">EGW08_014993</name>
</gene>
<feature type="non-terminal residue" evidence="2">
    <location>
        <position position="323"/>
    </location>
</feature>
<comment type="caution">
    <text evidence="2">The sequence shown here is derived from an EMBL/GenBank/DDBJ whole genome shotgun (WGS) entry which is preliminary data.</text>
</comment>
<dbReference type="EMBL" id="RQTK01000596">
    <property type="protein sequence ID" value="RUS77240.1"/>
    <property type="molecule type" value="Genomic_DNA"/>
</dbReference>
<protein>
    <submittedName>
        <fullName evidence="2">Uncharacterized protein</fullName>
    </submittedName>
</protein>
<dbReference type="Proteomes" id="UP000271974">
    <property type="component" value="Unassembled WGS sequence"/>
</dbReference>
<reference evidence="2 3" key="1">
    <citation type="submission" date="2019-01" db="EMBL/GenBank/DDBJ databases">
        <title>A draft genome assembly of the solar-powered sea slug Elysia chlorotica.</title>
        <authorList>
            <person name="Cai H."/>
            <person name="Li Q."/>
            <person name="Fang X."/>
            <person name="Li J."/>
            <person name="Curtis N.E."/>
            <person name="Altenburger A."/>
            <person name="Shibata T."/>
            <person name="Feng M."/>
            <person name="Maeda T."/>
            <person name="Schwartz J.A."/>
            <person name="Shigenobu S."/>
            <person name="Lundholm N."/>
            <person name="Nishiyama T."/>
            <person name="Yang H."/>
            <person name="Hasebe M."/>
            <person name="Li S."/>
            <person name="Pierce S.K."/>
            <person name="Wang J."/>
        </authorList>
    </citation>
    <scope>NUCLEOTIDE SEQUENCE [LARGE SCALE GENOMIC DNA]</scope>
    <source>
        <strain evidence="2">EC2010</strain>
        <tissue evidence="2">Whole organism of an adult</tissue>
    </source>
</reference>
<evidence type="ECO:0000313" key="3">
    <source>
        <dbReference type="Proteomes" id="UP000271974"/>
    </source>
</evidence>
<feature type="region of interest" description="Disordered" evidence="1">
    <location>
        <begin position="1"/>
        <end position="221"/>
    </location>
</feature>
<dbReference type="AlphaFoldDB" id="A0A3S0ZGR0"/>
<keyword evidence="3" id="KW-1185">Reference proteome</keyword>
<feature type="region of interest" description="Disordered" evidence="1">
    <location>
        <begin position="252"/>
        <end position="275"/>
    </location>
</feature>
<feature type="compositionally biased region" description="Acidic residues" evidence="1">
    <location>
        <begin position="24"/>
        <end position="39"/>
    </location>
</feature>
<evidence type="ECO:0000313" key="2">
    <source>
        <dbReference type="EMBL" id="RUS77240.1"/>
    </source>
</evidence>
<feature type="compositionally biased region" description="Low complexity" evidence="1">
    <location>
        <begin position="61"/>
        <end position="78"/>
    </location>
</feature>
<feature type="compositionally biased region" description="Polar residues" evidence="1">
    <location>
        <begin position="158"/>
        <end position="178"/>
    </location>
</feature>
<accession>A0A3S0ZGR0</accession>
<proteinExistence type="predicted"/>
<dbReference type="OrthoDB" id="10659937at2759"/>
<sequence>MRLSCPSSPSSSIKSSVSQRPSPDDDSDSDINDQNEFEDSASGKYTRLSSRSAGPTRLENKATASSSSTTCSTKTSASLKPTSNEKKSNSKTFSTVSAMIIGPSGSGRTTPPGPKPVLSHQVSVSTPDLRSQHTDKQAAKTTPVDSSDDEGVFEGADTSDTLSASENEASPTAAYASNKSKHESDHTRRKGVPKQKSLDSDKSNNIKKANIKKFQKEGEKDETVLKNKRTWFFQKKNYEEDGLSDPEQVGCVTEIEPSSNPSTKSSPNPDLNRKVTDKEIKLQDFKASKQKKAPPKLKIKVDNSPNCRKCKLKFGFRSAKNHC</sequence>
<organism evidence="2 3">
    <name type="scientific">Elysia chlorotica</name>
    <name type="common">Eastern emerald elysia</name>
    <name type="synonym">Sea slug</name>
    <dbReference type="NCBI Taxonomy" id="188477"/>
    <lineage>
        <taxon>Eukaryota</taxon>
        <taxon>Metazoa</taxon>
        <taxon>Spiralia</taxon>
        <taxon>Lophotrochozoa</taxon>
        <taxon>Mollusca</taxon>
        <taxon>Gastropoda</taxon>
        <taxon>Heterobranchia</taxon>
        <taxon>Euthyneura</taxon>
        <taxon>Panpulmonata</taxon>
        <taxon>Sacoglossa</taxon>
        <taxon>Placobranchoidea</taxon>
        <taxon>Plakobranchidae</taxon>
        <taxon>Elysia</taxon>
    </lineage>
</organism>
<feature type="compositionally biased region" description="Polar residues" evidence="1">
    <location>
        <begin position="120"/>
        <end position="129"/>
    </location>
</feature>
<name>A0A3S0ZGR0_ELYCH</name>
<feature type="compositionally biased region" description="Low complexity" evidence="1">
    <location>
        <begin position="257"/>
        <end position="269"/>
    </location>
</feature>
<evidence type="ECO:0000256" key="1">
    <source>
        <dbReference type="SAM" id="MobiDB-lite"/>
    </source>
</evidence>
<feature type="compositionally biased region" description="Low complexity" evidence="1">
    <location>
        <begin position="1"/>
        <end position="21"/>
    </location>
</feature>